<protein>
    <recommendedName>
        <fullName evidence="10">Elongation of very long chain fatty acids protein</fullName>
        <ecNumber evidence="10">2.3.1.199</ecNumber>
    </recommendedName>
    <alternativeName>
        <fullName evidence="10">Very-long-chain 3-oxoacyl-CoA synthase</fullName>
    </alternativeName>
</protein>
<comment type="caution">
    <text evidence="10">Lacks conserved residue(s) required for the propagation of feature annotation.</text>
</comment>
<evidence type="ECO:0000256" key="1">
    <source>
        <dbReference type="ARBA" id="ARBA00004141"/>
    </source>
</evidence>
<keyword evidence="8 10" id="KW-0472">Membrane</keyword>
<keyword evidence="5 10" id="KW-0276">Fatty acid metabolism</keyword>
<dbReference type="AlphaFoldDB" id="A0A6H5GLH0"/>
<dbReference type="EMBL" id="CADCXU010014697">
    <property type="protein sequence ID" value="CAB0004201.1"/>
    <property type="molecule type" value="Genomic_DNA"/>
</dbReference>
<dbReference type="GO" id="GO:0034625">
    <property type="term" value="P:fatty acid elongation, monounsaturated fatty acid"/>
    <property type="evidence" value="ECO:0007669"/>
    <property type="project" value="TreeGrafter"/>
</dbReference>
<keyword evidence="9 10" id="KW-0275">Fatty acid biosynthesis</keyword>
<dbReference type="InterPro" id="IPR002076">
    <property type="entry name" value="ELO_fam"/>
</dbReference>
<evidence type="ECO:0000313" key="13">
    <source>
        <dbReference type="Proteomes" id="UP000479000"/>
    </source>
</evidence>
<evidence type="ECO:0000256" key="5">
    <source>
        <dbReference type="ARBA" id="ARBA00022832"/>
    </source>
</evidence>
<evidence type="ECO:0000256" key="8">
    <source>
        <dbReference type="ARBA" id="ARBA00023136"/>
    </source>
</evidence>
<dbReference type="OrthoDB" id="434092at2759"/>
<keyword evidence="7 10" id="KW-0443">Lipid metabolism</keyword>
<feature type="transmembrane region" description="Helical" evidence="10">
    <location>
        <begin position="6"/>
        <end position="24"/>
    </location>
</feature>
<dbReference type="GO" id="GO:0034626">
    <property type="term" value="P:fatty acid elongation, polyunsaturated fatty acid"/>
    <property type="evidence" value="ECO:0007669"/>
    <property type="project" value="TreeGrafter"/>
</dbReference>
<dbReference type="GO" id="GO:0019367">
    <property type="term" value="P:fatty acid elongation, saturated fatty acid"/>
    <property type="evidence" value="ECO:0007669"/>
    <property type="project" value="TreeGrafter"/>
</dbReference>
<reference evidence="11 13" key="1">
    <citation type="submission" date="2020-02" db="EMBL/GenBank/DDBJ databases">
        <authorList>
            <person name="Ferguson B K."/>
        </authorList>
    </citation>
    <scope>NUCLEOTIDE SEQUENCE [LARGE SCALE GENOMIC DNA]</scope>
</reference>
<dbReference type="EMBL" id="CADCXU010013151">
    <property type="protein sequence ID" value="CAB0002889.1"/>
    <property type="molecule type" value="Genomic_DNA"/>
</dbReference>
<evidence type="ECO:0000256" key="9">
    <source>
        <dbReference type="ARBA" id="ARBA00023160"/>
    </source>
</evidence>
<keyword evidence="13" id="KW-1185">Reference proteome</keyword>
<keyword evidence="6 10" id="KW-1133">Transmembrane helix</keyword>
<evidence type="ECO:0000313" key="11">
    <source>
        <dbReference type="EMBL" id="CAB0002889.1"/>
    </source>
</evidence>
<dbReference type="EC" id="2.3.1.199" evidence="10"/>
<dbReference type="Pfam" id="PF01151">
    <property type="entry name" value="ELO"/>
    <property type="match status" value="2"/>
</dbReference>
<keyword evidence="4 10" id="KW-0812">Transmembrane</keyword>
<feature type="transmembrane region" description="Helical" evidence="10">
    <location>
        <begin position="99"/>
        <end position="117"/>
    </location>
</feature>
<name>A0A6H5GLH0_9HEMI</name>
<comment type="subcellular location">
    <subcellularLocation>
        <location evidence="1">Membrane</location>
        <topology evidence="1">Multi-pass membrane protein</topology>
    </subcellularLocation>
</comment>
<dbReference type="GO" id="GO:0005789">
    <property type="term" value="C:endoplasmic reticulum membrane"/>
    <property type="evidence" value="ECO:0007669"/>
    <property type="project" value="TreeGrafter"/>
</dbReference>
<evidence type="ECO:0000313" key="12">
    <source>
        <dbReference type="EMBL" id="CAB0004201.1"/>
    </source>
</evidence>
<evidence type="ECO:0000256" key="3">
    <source>
        <dbReference type="ARBA" id="ARBA00022679"/>
    </source>
</evidence>
<sequence>MDGPEYFIMVLAAYMYFVSILGPKLMKDRPPFDLKWFMYGYNTVQVVLNLYIVYETAWVVHLYFLIKLLDLSDTLIMVLRKKDRQASFLHKYHHMSVLVAAWIGAAGGSNILLFGTINCSIHAVMYSYYTATIINPDLRYCKYKRHLTEVQLVSQGH</sequence>
<dbReference type="GO" id="GO:0009922">
    <property type="term" value="F:fatty acid elongase activity"/>
    <property type="evidence" value="ECO:0007669"/>
    <property type="project" value="UniProtKB-EC"/>
</dbReference>
<evidence type="ECO:0000256" key="2">
    <source>
        <dbReference type="ARBA" id="ARBA00022516"/>
    </source>
</evidence>
<gene>
    <name evidence="11" type="ORF">NTEN_LOCUS8628</name>
    <name evidence="12" type="ORF">NTEN_LOCUS9678</name>
</gene>
<dbReference type="Proteomes" id="UP000479000">
    <property type="component" value="Unassembled WGS sequence"/>
</dbReference>
<dbReference type="PANTHER" id="PTHR11157:SF21">
    <property type="entry name" value="ELONGATION OF VERY LONG CHAIN FATTY ACIDS PROTEIN"/>
    <property type="match status" value="1"/>
</dbReference>
<keyword evidence="2 10" id="KW-0444">Lipid biosynthesis</keyword>
<evidence type="ECO:0000256" key="6">
    <source>
        <dbReference type="ARBA" id="ARBA00022989"/>
    </source>
</evidence>
<evidence type="ECO:0000256" key="10">
    <source>
        <dbReference type="RuleBase" id="RU361115"/>
    </source>
</evidence>
<dbReference type="GO" id="GO:0030148">
    <property type="term" value="P:sphingolipid biosynthetic process"/>
    <property type="evidence" value="ECO:0007669"/>
    <property type="project" value="TreeGrafter"/>
</dbReference>
<comment type="catalytic activity">
    <reaction evidence="10">
        <text>a very-long-chain acyl-CoA + malonyl-CoA + H(+) = a very-long-chain 3-oxoacyl-CoA + CO2 + CoA</text>
        <dbReference type="Rhea" id="RHEA:32727"/>
        <dbReference type="ChEBI" id="CHEBI:15378"/>
        <dbReference type="ChEBI" id="CHEBI:16526"/>
        <dbReference type="ChEBI" id="CHEBI:57287"/>
        <dbReference type="ChEBI" id="CHEBI:57384"/>
        <dbReference type="ChEBI" id="CHEBI:90725"/>
        <dbReference type="ChEBI" id="CHEBI:90736"/>
        <dbReference type="EC" id="2.3.1.199"/>
    </reaction>
</comment>
<organism evidence="11 13">
    <name type="scientific">Nesidiocoris tenuis</name>
    <dbReference type="NCBI Taxonomy" id="355587"/>
    <lineage>
        <taxon>Eukaryota</taxon>
        <taxon>Metazoa</taxon>
        <taxon>Ecdysozoa</taxon>
        <taxon>Arthropoda</taxon>
        <taxon>Hexapoda</taxon>
        <taxon>Insecta</taxon>
        <taxon>Pterygota</taxon>
        <taxon>Neoptera</taxon>
        <taxon>Paraneoptera</taxon>
        <taxon>Hemiptera</taxon>
        <taxon>Heteroptera</taxon>
        <taxon>Panheteroptera</taxon>
        <taxon>Cimicomorpha</taxon>
        <taxon>Miridae</taxon>
        <taxon>Dicyphina</taxon>
        <taxon>Nesidiocoris</taxon>
    </lineage>
</organism>
<evidence type="ECO:0000256" key="4">
    <source>
        <dbReference type="ARBA" id="ARBA00022692"/>
    </source>
</evidence>
<proteinExistence type="inferred from homology"/>
<evidence type="ECO:0000256" key="7">
    <source>
        <dbReference type="ARBA" id="ARBA00023098"/>
    </source>
</evidence>
<dbReference type="GO" id="GO:0042761">
    <property type="term" value="P:very long-chain fatty acid biosynthetic process"/>
    <property type="evidence" value="ECO:0007669"/>
    <property type="project" value="TreeGrafter"/>
</dbReference>
<comment type="similarity">
    <text evidence="10">Belongs to the ELO family.</text>
</comment>
<dbReference type="PANTHER" id="PTHR11157">
    <property type="entry name" value="FATTY ACID ACYL TRANSFERASE-RELATED"/>
    <property type="match status" value="1"/>
</dbReference>
<accession>A0A6H5GLH0</accession>
<keyword evidence="3 10" id="KW-0808">Transferase</keyword>